<evidence type="ECO:0000313" key="1">
    <source>
        <dbReference type="EMBL" id="BDB98967.1"/>
    </source>
</evidence>
<dbReference type="KEGG" id="scas:SACC_19840"/>
<proteinExistence type="predicted"/>
<dbReference type="AlphaFoldDB" id="A0AAQ4CT36"/>
<dbReference type="RefSeq" id="WP_229569325.1">
    <property type="nucleotide sequence ID" value="NZ_AP025226.1"/>
</dbReference>
<protein>
    <submittedName>
        <fullName evidence="1">Uncharacterized protein</fullName>
    </submittedName>
</protein>
<accession>A0AAQ4CT36</accession>
<keyword evidence="2" id="KW-1185">Reference proteome</keyword>
<evidence type="ECO:0000313" key="2">
    <source>
        <dbReference type="Proteomes" id="UP001319921"/>
    </source>
</evidence>
<organism evidence="1 2">
    <name type="scientific">Saccharolobus caldissimus</name>
    <dbReference type="NCBI Taxonomy" id="1702097"/>
    <lineage>
        <taxon>Archaea</taxon>
        <taxon>Thermoproteota</taxon>
        <taxon>Thermoprotei</taxon>
        <taxon>Sulfolobales</taxon>
        <taxon>Sulfolobaceae</taxon>
        <taxon>Saccharolobus</taxon>
    </lineage>
</organism>
<dbReference type="Proteomes" id="UP001319921">
    <property type="component" value="Chromosome"/>
</dbReference>
<dbReference type="GeneID" id="68866716"/>
<name>A0AAQ4CT36_9CREN</name>
<gene>
    <name evidence="1" type="ORF">SACC_19840</name>
</gene>
<dbReference type="EMBL" id="AP025226">
    <property type="protein sequence ID" value="BDB98967.1"/>
    <property type="molecule type" value="Genomic_DNA"/>
</dbReference>
<reference evidence="1 2" key="1">
    <citation type="journal article" date="2022" name="Microbiol. Resour. Announc.">
        <title>Complete Genome Sequence of the Hyperthermophilic and Acidophilic Archaeon Saccharolobus caldissimus Strain HS-3T.</title>
        <authorList>
            <person name="Sakai H.D."/>
            <person name="Kurosawa N."/>
        </authorList>
    </citation>
    <scope>NUCLEOTIDE SEQUENCE [LARGE SCALE GENOMIC DNA]</scope>
    <source>
        <strain evidence="1 2">JCM32116</strain>
    </source>
</reference>
<sequence>MFCYKLILIDERYFMYVYDKDKVIGMIPLDKNHLTSLSKAKEYEERFGWKKCD</sequence>